<organism evidence="2 3">
    <name type="scientific">Dreissena polymorpha</name>
    <name type="common">Zebra mussel</name>
    <name type="synonym">Mytilus polymorpha</name>
    <dbReference type="NCBI Taxonomy" id="45954"/>
    <lineage>
        <taxon>Eukaryota</taxon>
        <taxon>Metazoa</taxon>
        <taxon>Spiralia</taxon>
        <taxon>Lophotrochozoa</taxon>
        <taxon>Mollusca</taxon>
        <taxon>Bivalvia</taxon>
        <taxon>Autobranchia</taxon>
        <taxon>Heteroconchia</taxon>
        <taxon>Euheterodonta</taxon>
        <taxon>Imparidentia</taxon>
        <taxon>Neoheterodontei</taxon>
        <taxon>Myida</taxon>
        <taxon>Dreissenoidea</taxon>
        <taxon>Dreissenidae</taxon>
        <taxon>Dreissena</taxon>
    </lineage>
</organism>
<protein>
    <submittedName>
        <fullName evidence="2">Uncharacterized protein</fullName>
    </submittedName>
</protein>
<evidence type="ECO:0000313" key="3">
    <source>
        <dbReference type="Proteomes" id="UP000828390"/>
    </source>
</evidence>
<feature type="compositionally biased region" description="Polar residues" evidence="1">
    <location>
        <begin position="23"/>
        <end position="51"/>
    </location>
</feature>
<name>A0A9D4LWK9_DREPO</name>
<reference evidence="2" key="2">
    <citation type="submission" date="2020-11" db="EMBL/GenBank/DDBJ databases">
        <authorList>
            <person name="McCartney M.A."/>
            <person name="Auch B."/>
            <person name="Kono T."/>
            <person name="Mallez S."/>
            <person name="Becker A."/>
            <person name="Gohl D.M."/>
            <person name="Silverstein K.A.T."/>
            <person name="Koren S."/>
            <person name="Bechman K.B."/>
            <person name="Herman A."/>
            <person name="Abrahante J.E."/>
            <person name="Garbe J."/>
        </authorList>
    </citation>
    <scope>NUCLEOTIDE SEQUENCE</scope>
    <source>
        <strain evidence="2">Duluth1</strain>
        <tissue evidence="2">Whole animal</tissue>
    </source>
</reference>
<comment type="caution">
    <text evidence="2">The sequence shown here is derived from an EMBL/GenBank/DDBJ whole genome shotgun (WGS) entry which is preliminary data.</text>
</comment>
<gene>
    <name evidence="2" type="ORF">DPMN_029501</name>
</gene>
<reference evidence="2" key="1">
    <citation type="journal article" date="2019" name="bioRxiv">
        <title>The Genome of the Zebra Mussel, Dreissena polymorpha: A Resource for Invasive Species Research.</title>
        <authorList>
            <person name="McCartney M.A."/>
            <person name="Auch B."/>
            <person name="Kono T."/>
            <person name="Mallez S."/>
            <person name="Zhang Y."/>
            <person name="Obille A."/>
            <person name="Becker A."/>
            <person name="Abrahante J.E."/>
            <person name="Garbe J."/>
            <person name="Badalamenti J.P."/>
            <person name="Herman A."/>
            <person name="Mangelson H."/>
            <person name="Liachko I."/>
            <person name="Sullivan S."/>
            <person name="Sone E.D."/>
            <person name="Koren S."/>
            <person name="Silverstein K.A.T."/>
            <person name="Beckman K.B."/>
            <person name="Gohl D.M."/>
        </authorList>
    </citation>
    <scope>NUCLEOTIDE SEQUENCE</scope>
    <source>
        <strain evidence="2">Duluth1</strain>
        <tissue evidence="2">Whole animal</tissue>
    </source>
</reference>
<sequence>MLVSTNGLTLMPTTFTTTDVPAHSTTLTLTNGPASSTTKSHISVNTTIGSE</sequence>
<evidence type="ECO:0000313" key="2">
    <source>
        <dbReference type="EMBL" id="KAH3866437.1"/>
    </source>
</evidence>
<keyword evidence="3" id="KW-1185">Reference proteome</keyword>
<dbReference type="EMBL" id="JAIWYP010000002">
    <property type="protein sequence ID" value="KAH3866437.1"/>
    <property type="molecule type" value="Genomic_DNA"/>
</dbReference>
<proteinExistence type="predicted"/>
<accession>A0A9D4LWK9</accession>
<feature type="region of interest" description="Disordered" evidence="1">
    <location>
        <begin position="12"/>
        <end position="51"/>
    </location>
</feature>
<dbReference type="Proteomes" id="UP000828390">
    <property type="component" value="Unassembled WGS sequence"/>
</dbReference>
<dbReference type="AlphaFoldDB" id="A0A9D4LWK9"/>
<evidence type="ECO:0000256" key="1">
    <source>
        <dbReference type="SAM" id="MobiDB-lite"/>
    </source>
</evidence>